<dbReference type="SUPFAM" id="SSF88659">
    <property type="entry name" value="Sigma3 and sigma4 domains of RNA polymerase sigma factors"/>
    <property type="match status" value="1"/>
</dbReference>
<gene>
    <name evidence="1" type="ORF">I6J05_01150</name>
</gene>
<organism evidence="1 2">
    <name type="scientific">Staphylococcus condimenti</name>
    <dbReference type="NCBI Taxonomy" id="70255"/>
    <lineage>
        <taxon>Bacteria</taxon>
        <taxon>Bacillati</taxon>
        <taxon>Bacillota</taxon>
        <taxon>Bacilli</taxon>
        <taxon>Bacillales</taxon>
        <taxon>Staphylococcaceae</taxon>
        <taxon>Staphylococcus</taxon>
    </lineage>
</organism>
<evidence type="ECO:0000313" key="1">
    <source>
        <dbReference type="EMBL" id="QQS82954.1"/>
    </source>
</evidence>
<protein>
    <submittedName>
        <fullName evidence="1">Sigma-70 family RNA polymerase sigma factor</fullName>
    </submittedName>
</protein>
<dbReference type="KEGG" id="scv:A4G25_04530"/>
<reference evidence="1 2" key="1">
    <citation type="submission" date="2021-01" db="EMBL/GenBank/DDBJ databases">
        <title>FDA dAtabase for Regulatory Grade micrObial Sequences (FDA-ARGOS): Supporting development and validation of Infectious Disease Dx tests.</title>
        <authorList>
            <person name="Sproer C."/>
            <person name="Gronow S."/>
            <person name="Severitt S."/>
            <person name="Schroder I."/>
            <person name="Tallon L."/>
            <person name="Sadzewicz L."/>
            <person name="Zhao X."/>
            <person name="Boylan J."/>
            <person name="Ott S."/>
            <person name="Bowen H."/>
            <person name="Vavikolanu K."/>
            <person name="Mehta A."/>
            <person name="Aluvathingal J."/>
            <person name="Nadendla S."/>
            <person name="Lowell S."/>
            <person name="Myers T."/>
            <person name="Yan Y."/>
            <person name="Sichtig H."/>
        </authorList>
    </citation>
    <scope>NUCLEOTIDE SEQUENCE [LARGE SCALE GENOMIC DNA]</scope>
    <source>
        <strain evidence="1 2">FDAARGOS_1148</strain>
    </source>
</reference>
<sequence>MIELINLYRQNKLELESLELQKDICIDEMENWGAVTPTDYKARLGKKHDFFTRIRQTDDLIKEVNAINKRIEEIEYRQKRILNVINKFSGLEHKILKYKYIDGYTLQSVAEKTGYSEQYIRNKHAELKKRIEFV</sequence>
<keyword evidence="2" id="KW-1185">Reference proteome</keyword>
<name>A0AB37HCG0_9STAP</name>
<evidence type="ECO:0000313" key="2">
    <source>
        <dbReference type="Proteomes" id="UP000595942"/>
    </source>
</evidence>
<dbReference type="Proteomes" id="UP000595942">
    <property type="component" value="Chromosome"/>
</dbReference>
<dbReference type="EMBL" id="CP068073">
    <property type="protein sequence ID" value="QQS82954.1"/>
    <property type="molecule type" value="Genomic_DNA"/>
</dbReference>
<dbReference type="AlphaFoldDB" id="A0AB37HCG0"/>
<dbReference type="RefSeq" id="WP_052766777.1">
    <property type="nucleotide sequence ID" value="NZ_CP015114.1"/>
</dbReference>
<accession>A0AB37HCG0</accession>
<dbReference type="Gene3D" id="1.20.140.160">
    <property type="match status" value="1"/>
</dbReference>
<dbReference type="GeneID" id="93727122"/>
<proteinExistence type="predicted"/>
<dbReference type="InterPro" id="IPR013324">
    <property type="entry name" value="RNA_pol_sigma_r3/r4-like"/>
</dbReference>